<reference evidence="2 3" key="1">
    <citation type="submission" date="2023-01" db="EMBL/GenBank/DDBJ databases">
        <title>Analysis of 21 Apiospora genomes using comparative genomics revels a genus with tremendous synthesis potential of carbohydrate active enzymes and secondary metabolites.</title>
        <authorList>
            <person name="Sorensen T."/>
        </authorList>
    </citation>
    <scope>NUCLEOTIDE SEQUENCE [LARGE SCALE GENOMIC DNA]</scope>
    <source>
        <strain evidence="2 3">CBS 135458</strain>
    </source>
</reference>
<evidence type="ECO:0000313" key="3">
    <source>
        <dbReference type="Proteomes" id="UP001480595"/>
    </source>
</evidence>
<protein>
    <submittedName>
        <fullName evidence="2">Uncharacterized protein</fullName>
    </submittedName>
</protein>
<feature type="compositionally biased region" description="Low complexity" evidence="1">
    <location>
        <begin position="37"/>
        <end position="59"/>
    </location>
</feature>
<feature type="compositionally biased region" description="Polar residues" evidence="1">
    <location>
        <begin position="20"/>
        <end position="33"/>
    </location>
</feature>
<dbReference type="EMBL" id="JAQQWL010000011">
    <property type="protein sequence ID" value="KAK8049663.1"/>
    <property type="molecule type" value="Genomic_DNA"/>
</dbReference>
<sequence length="218" mass="22912">MGLRKTLEKKLGRTRERRGSNTAQGEDTTSKEGNCTPEPSASSSGSSSPPSEIPAISFSDESLAEPTTTGKRKPSDARRSGIAPRPRLNSDVMGKRKPQDTAALVASRPRANSYQTPTSKREGEPSPADYLYFGPKEEGGASSSNAGGSAPTGDAANRTRPRQTPSASGGSHTAQTSRTDDSGFLKTGVAGARQQMGYQNLTYGGSLQYDYSGTQAPY</sequence>
<dbReference type="GeneID" id="92095865"/>
<proteinExistence type="predicted"/>
<evidence type="ECO:0000313" key="2">
    <source>
        <dbReference type="EMBL" id="KAK8049663.1"/>
    </source>
</evidence>
<evidence type="ECO:0000256" key="1">
    <source>
        <dbReference type="SAM" id="MobiDB-lite"/>
    </source>
</evidence>
<name>A0ABR1TSQ0_9PEZI</name>
<feature type="compositionally biased region" description="Polar residues" evidence="1">
    <location>
        <begin position="162"/>
        <end position="177"/>
    </location>
</feature>
<dbReference type="RefSeq" id="XP_066711912.1">
    <property type="nucleotide sequence ID" value="XM_066862802.1"/>
</dbReference>
<feature type="compositionally biased region" description="Basic and acidic residues" evidence="1">
    <location>
        <begin position="1"/>
        <end position="19"/>
    </location>
</feature>
<keyword evidence="3" id="KW-1185">Reference proteome</keyword>
<organism evidence="2 3">
    <name type="scientific">Apiospora phragmitis</name>
    <dbReference type="NCBI Taxonomy" id="2905665"/>
    <lineage>
        <taxon>Eukaryota</taxon>
        <taxon>Fungi</taxon>
        <taxon>Dikarya</taxon>
        <taxon>Ascomycota</taxon>
        <taxon>Pezizomycotina</taxon>
        <taxon>Sordariomycetes</taxon>
        <taxon>Xylariomycetidae</taxon>
        <taxon>Amphisphaeriales</taxon>
        <taxon>Apiosporaceae</taxon>
        <taxon>Apiospora</taxon>
    </lineage>
</organism>
<dbReference type="Proteomes" id="UP001480595">
    <property type="component" value="Unassembled WGS sequence"/>
</dbReference>
<gene>
    <name evidence="2" type="ORF">PG994_011393</name>
</gene>
<accession>A0ABR1TSQ0</accession>
<feature type="region of interest" description="Disordered" evidence="1">
    <location>
        <begin position="1"/>
        <end position="188"/>
    </location>
</feature>
<feature type="compositionally biased region" description="Low complexity" evidence="1">
    <location>
        <begin position="140"/>
        <end position="149"/>
    </location>
</feature>
<comment type="caution">
    <text evidence="2">The sequence shown here is derived from an EMBL/GenBank/DDBJ whole genome shotgun (WGS) entry which is preliminary data.</text>
</comment>